<protein>
    <recommendedName>
        <fullName evidence="5">Peptidoglycan hydrolase FlgJ</fullName>
    </recommendedName>
    <alternativeName>
        <fullName evidence="11">Muramidase FlgJ</fullName>
    </alternativeName>
</protein>
<dbReference type="PANTHER" id="PTHR33308">
    <property type="entry name" value="PEPTIDOGLYCAN HYDROLASE FLGJ"/>
    <property type="match status" value="1"/>
</dbReference>
<dbReference type="Gene3D" id="1.10.530.10">
    <property type="match status" value="1"/>
</dbReference>
<evidence type="ECO:0000313" key="14">
    <source>
        <dbReference type="Proteomes" id="UP000253769"/>
    </source>
</evidence>
<dbReference type="NCBIfam" id="TIGR02541">
    <property type="entry name" value="flagell_FlgJ"/>
    <property type="match status" value="1"/>
</dbReference>
<keyword evidence="14" id="KW-1185">Reference proteome</keyword>
<evidence type="ECO:0000256" key="7">
    <source>
        <dbReference type="ARBA" id="ARBA00022795"/>
    </source>
</evidence>
<dbReference type="GO" id="GO:0042597">
    <property type="term" value="C:periplasmic space"/>
    <property type="evidence" value="ECO:0007669"/>
    <property type="project" value="UniProtKB-SubCell"/>
</dbReference>
<dbReference type="InterPro" id="IPR013377">
    <property type="entry name" value="FlgJ"/>
</dbReference>
<keyword evidence="7" id="KW-1005">Bacterial flagellum biogenesis</keyword>
<dbReference type="PANTHER" id="PTHR33308:SF9">
    <property type="entry name" value="PEPTIDOGLYCAN HYDROLASE FLGJ"/>
    <property type="match status" value="1"/>
</dbReference>
<dbReference type="AlphaFoldDB" id="A0A369WMF9"/>
<dbReference type="SMART" id="SM00047">
    <property type="entry name" value="LYZ2"/>
    <property type="match status" value="1"/>
</dbReference>
<dbReference type="Gene3D" id="2.10.70.40">
    <property type="entry name" value="peptidoglycan hydrolase"/>
    <property type="match status" value="1"/>
</dbReference>
<evidence type="ECO:0000256" key="5">
    <source>
        <dbReference type="ARBA" id="ARBA00013433"/>
    </source>
</evidence>
<dbReference type="RefSeq" id="WP_114695018.1">
    <property type="nucleotide sequence ID" value="NZ_QQOH01000002.1"/>
</dbReference>
<sequence length="331" mass="36650">MTSNDLSIKSYTDLTELNKLKQANRNDDPRALQAVAEQFESLFLNMLLKNMRQANEAFSEGGLFDSSESKFYQEMMDQQLSMSLSSGKGIGLSEVLVRQLSPNREPVQVDQQKVAQLNQPVSHVTGDLGALLQQARVRSQQQDLSTDKPVDSSQRVGAASTVAAELPDRFESPQEFVQAMMPIAKQVSADSAVEAEVLVAQAALETGWGKHLPRRADGGNSYNLFGIKADQRWQGDRVASNTLEFRDGIAQQERASFRAYDSYRHSMQDYLAFISESPRYQQALGRAGDSHNYIEQLQLAGYATDPAYSSKVQGILNSDLFRNAVSVSHEG</sequence>
<evidence type="ECO:0000256" key="9">
    <source>
        <dbReference type="ARBA" id="ARBA00023295"/>
    </source>
</evidence>
<keyword evidence="10" id="KW-0961">Cell wall biogenesis/degradation</keyword>
<dbReference type="GO" id="GO:0016798">
    <property type="term" value="F:hydrolase activity, acting on glycosyl bonds"/>
    <property type="evidence" value="ECO:0007669"/>
    <property type="project" value="UniProtKB-KW"/>
</dbReference>
<evidence type="ECO:0000256" key="8">
    <source>
        <dbReference type="ARBA" id="ARBA00022801"/>
    </source>
</evidence>
<keyword evidence="9" id="KW-0326">Glycosidase</keyword>
<keyword evidence="13" id="KW-0969">Cilium</keyword>
<keyword evidence="8 13" id="KW-0378">Hydrolase</keyword>
<feature type="domain" description="Mannosyl-glycoprotein endo-beta-N-acetylglucosamidase-like" evidence="12">
    <location>
        <begin position="161"/>
        <end position="322"/>
    </location>
</feature>
<dbReference type="GO" id="GO:0071555">
    <property type="term" value="P:cell wall organization"/>
    <property type="evidence" value="ECO:0007669"/>
    <property type="project" value="UniProtKB-KW"/>
</dbReference>
<dbReference type="EMBL" id="QQOH01000002">
    <property type="protein sequence ID" value="RDE22393.1"/>
    <property type="molecule type" value="Genomic_DNA"/>
</dbReference>
<dbReference type="GO" id="GO:0004040">
    <property type="term" value="F:amidase activity"/>
    <property type="evidence" value="ECO:0007669"/>
    <property type="project" value="InterPro"/>
</dbReference>
<keyword evidence="13" id="KW-0966">Cell projection</keyword>
<evidence type="ECO:0000256" key="11">
    <source>
        <dbReference type="ARBA" id="ARBA00030835"/>
    </source>
</evidence>
<dbReference type="Pfam" id="PF10135">
    <property type="entry name" value="Rod-binding"/>
    <property type="match status" value="1"/>
</dbReference>
<keyword evidence="6" id="KW-0574">Periplasm</keyword>
<proteinExistence type="inferred from homology"/>
<comment type="similarity">
    <text evidence="4">In the C-terminal section; belongs to the glycosyl hydrolase 73 family.</text>
</comment>
<name>A0A369WMF9_9GAMM</name>
<evidence type="ECO:0000256" key="6">
    <source>
        <dbReference type="ARBA" id="ARBA00022764"/>
    </source>
</evidence>
<dbReference type="Pfam" id="PF01832">
    <property type="entry name" value="Glucosaminidase"/>
    <property type="match status" value="1"/>
</dbReference>
<dbReference type="InterPro" id="IPR002901">
    <property type="entry name" value="MGlyc_endo_b_GlcNAc-like_dom"/>
</dbReference>
<comment type="caution">
    <text evidence="13">The sequence shown here is derived from an EMBL/GenBank/DDBJ whole genome shotgun (WGS) entry which is preliminary data.</text>
</comment>
<organism evidence="13 14">
    <name type="scientific">Motiliproteus coralliicola</name>
    <dbReference type="NCBI Taxonomy" id="2283196"/>
    <lineage>
        <taxon>Bacteria</taxon>
        <taxon>Pseudomonadati</taxon>
        <taxon>Pseudomonadota</taxon>
        <taxon>Gammaproteobacteria</taxon>
        <taxon>Oceanospirillales</taxon>
        <taxon>Oceanospirillaceae</taxon>
        <taxon>Motiliproteus</taxon>
    </lineage>
</organism>
<comment type="similarity">
    <text evidence="3">In the N-terminal section; belongs to the FlgJ family.</text>
</comment>
<dbReference type="GO" id="GO:0044780">
    <property type="term" value="P:bacterial-type flagellum assembly"/>
    <property type="evidence" value="ECO:0007669"/>
    <property type="project" value="InterPro"/>
</dbReference>
<dbReference type="Proteomes" id="UP000253769">
    <property type="component" value="Unassembled WGS sequence"/>
</dbReference>
<accession>A0A369WMF9</accession>
<evidence type="ECO:0000256" key="4">
    <source>
        <dbReference type="ARBA" id="ARBA00007974"/>
    </source>
</evidence>
<dbReference type="OrthoDB" id="289937at2"/>
<evidence type="ECO:0000256" key="3">
    <source>
        <dbReference type="ARBA" id="ARBA00006880"/>
    </source>
</evidence>
<dbReference type="InterPro" id="IPR051056">
    <property type="entry name" value="Glycosyl_Hydrolase_73"/>
</dbReference>
<evidence type="ECO:0000256" key="10">
    <source>
        <dbReference type="ARBA" id="ARBA00023316"/>
    </source>
</evidence>
<comment type="function">
    <text evidence="1">Flagellum-specific muramidase which hydrolyzes the peptidoglycan layer to assemble the rod structure in the periplasmic space.</text>
</comment>
<evidence type="ECO:0000256" key="1">
    <source>
        <dbReference type="ARBA" id="ARBA00002954"/>
    </source>
</evidence>
<evidence type="ECO:0000256" key="2">
    <source>
        <dbReference type="ARBA" id="ARBA00004418"/>
    </source>
</evidence>
<evidence type="ECO:0000313" key="13">
    <source>
        <dbReference type="EMBL" id="RDE22393.1"/>
    </source>
</evidence>
<gene>
    <name evidence="13" type="ORF">DV711_07245</name>
</gene>
<reference evidence="13 14" key="1">
    <citation type="submission" date="2018-07" db="EMBL/GenBank/DDBJ databases">
        <title>Motiliproteus coralliicola sp. nov., a bacterium isolated from Coral.</title>
        <authorList>
            <person name="Wang G."/>
        </authorList>
    </citation>
    <scope>NUCLEOTIDE SEQUENCE [LARGE SCALE GENOMIC DNA]</scope>
    <source>
        <strain evidence="13 14">C34</strain>
    </source>
</reference>
<comment type="subcellular location">
    <subcellularLocation>
        <location evidence="2">Periplasm</location>
    </subcellularLocation>
</comment>
<evidence type="ECO:0000259" key="12">
    <source>
        <dbReference type="SMART" id="SM00047"/>
    </source>
</evidence>
<dbReference type="InterPro" id="IPR019301">
    <property type="entry name" value="Flagellar_prot_FlgJ_N"/>
</dbReference>
<dbReference type="GO" id="GO:0071973">
    <property type="term" value="P:bacterial-type flagellum-dependent cell motility"/>
    <property type="evidence" value="ECO:0007669"/>
    <property type="project" value="TreeGrafter"/>
</dbReference>
<keyword evidence="13" id="KW-0282">Flagellum</keyword>